<evidence type="ECO:0000256" key="1">
    <source>
        <dbReference type="SAM" id="MobiDB-lite"/>
    </source>
</evidence>
<dbReference type="RefSeq" id="WP_073028503.1">
    <property type="nucleotide sequence ID" value="NZ_FQXJ01000004.1"/>
</dbReference>
<evidence type="ECO:0000313" key="3">
    <source>
        <dbReference type="EMBL" id="SHH69059.1"/>
    </source>
</evidence>
<accession>A0A1M5V1G4</accession>
<dbReference type="Proteomes" id="UP000183954">
    <property type="component" value="Unassembled WGS sequence"/>
</dbReference>
<dbReference type="EMBL" id="FQXJ01000004">
    <property type="protein sequence ID" value="SHH69059.1"/>
    <property type="molecule type" value="Genomic_DNA"/>
</dbReference>
<feature type="region of interest" description="Disordered" evidence="1">
    <location>
        <begin position="312"/>
        <end position="340"/>
    </location>
</feature>
<gene>
    <name evidence="3" type="ORF">SAMN02746098_01158</name>
</gene>
<name>A0A1M5V1G4_9FIRM</name>
<dbReference type="InterPro" id="IPR056670">
    <property type="entry name" value="DUF7768"/>
</dbReference>
<sequence>MKLIYICSPLRGDMEANLKRASQYCAYAASCGVIPIAPHVAWNGVFDDTIPAKREAALRLGLELLKRCDEVWVMGNEITQGMQGEIDEAARLHRATVYVLDEQVEQDLKIRQEHTPLALEDCILDSNRQDYEGKTLVLDAQCLITNCRKSENSLWVAYNGFGCTYGARGQAVYAKSLFDGHEAHWERADFLGIVKPESLEKWLRQNPIRHEMAYEVAQEAKQEHSLEPSAKGDLGWPYVNGYCHGENTRLVPTAENLAAYIATKGLEGDLTITNPLDQPFLTTYGTFIDRCSDFAFLEQQLKPVLIPLQTGEIEPPPIQEYSGPYELADDEEELDGELEP</sequence>
<evidence type="ECO:0000259" key="2">
    <source>
        <dbReference type="Pfam" id="PF24963"/>
    </source>
</evidence>
<protein>
    <recommendedName>
        <fullName evidence="2">DUF7768 domain-containing protein</fullName>
    </recommendedName>
</protein>
<evidence type="ECO:0000313" key="4">
    <source>
        <dbReference type="Proteomes" id="UP000183954"/>
    </source>
</evidence>
<proteinExistence type="predicted"/>
<reference evidence="4" key="1">
    <citation type="submission" date="2016-11" db="EMBL/GenBank/DDBJ databases">
        <authorList>
            <person name="Varghese N."/>
            <person name="Submissions S."/>
        </authorList>
    </citation>
    <scope>NUCLEOTIDE SEQUENCE [LARGE SCALE GENOMIC DNA]</scope>
    <source>
        <strain evidence="4">DSM 15449</strain>
    </source>
</reference>
<dbReference type="Pfam" id="PF24963">
    <property type="entry name" value="DUF7768"/>
    <property type="match status" value="1"/>
</dbReference>
<dbReference type="OrthoDB" id="9807423at2"/>
<organism evidence="3 4">
    <name type="scientific">Desulfosporosinus lacus DSM 15449</name>
    <dbReference type="NCBI Taxonomy" id="1121420"/>
    <lineage>
        <taxon>Bacteria</taxon>
        <taxon>Bacillati</taxon>
        <taxon>Bacillota</taxon>
        <taxon>Clostridia</taxon>
        <taxon>Eubacteriales</taxon>
        <taxon>Desulfitobacteriaceae</taxon>
        <taxon>Desulfosporosinus</taxon>
    </lineage>
</organism>
<feature type="domain" description="DUF7768" evidence="2">
    <location>
        <begin position="2"/>
        <end position="97"/>
    </location>
</feature>
<keyword evidence="4" id="KW-1185">Reference proteome</keyword>
<feature type="compositionally biased region" description="Acidic residues" evidence="1">
    <location>
        <begin position="327"/>
        <end position="340"/>
    </location>
</feature>
<dbReference type="Gene3D" id="3.40.50.10400">
    <property type="entry name" value="Hypothetical protein PA1492"/>
    <property type="match status" value="1"/>
</dbReference>
<dbReference type="STRING" id="1121420.SAMN02746098_01158"/>
<dbReference type="AlphaFoldDB" id="A0A1M5V1G4"/>